<protein>
    <submittedName>
        <fullName evidence="2">Uncharacterized protein</fullName>
    </submittedName>
</protein>
<dbReference type="EMBL" id="RQGA01000018">
    <property type="protein sequence ID" value="TGL35588.1"/>
    <property type="molecule type" value="Genomic_DNA"/>
</dbReference>
<dbReference type="AlphaFoldDB" id="A0A4R9JBC6"/>
<dbReference type="Proteomes" id="UP000298125">
    <property type="component" value="Unassembled WGS sequence"/>
</dbReference>
<accession>A0A4R9JBC6</accession>
<evidence type="ECO:0000256" key="1">
    <source>
        <dbReference type="SAM" id="MobiDB-lite"/>
    </source>
</evidence>
<proteinExistence type="predicted"/>
<feature type="region of interest" description="Disordered" evidence="1">
    <location>
        <begin position="357"/>
        <end position="376"/>
    </location>
</feature>
<keyword evidence="3" id="KW-1185">Reference proteome</keyword>
<evidence type="ECO:0000313" key="2">
    <source>
        <dbReference type="EMBL" id="TGL35588.1"/>
    </source>
</evidence>
<gene>
    <name evidence="2" type="ORF">EHQ49_17585</name>
</gene>
<evidence type="ECO:0000313" key="3">
    <source>
        <dbReference type="Proteomes" id="UP000298125"/>
    </source>
</evidence>
<comment type="caution">
    <text evidence="2">The sequence shown here is derived from an EMBL/GenBank/DDBJ whole genome shotgun (WGS) entry which is preliminary data.</text>
</comment>
<sequence>MLRLFLSVDIQGSTNLKNKFNYTTLYGNFVERKDLISELLRDGKIKNDSGNDDITFCENLALDSIKNYIDKTNDWDWHQSQKRLFEDFNSHFLATFQKSSSNKFSVAEVEKFLWKSIGDELVYVLVVKDRESIHTACCSFLVTLNYIDEKLSKNSYYRLKGSAWTAGFPIRNREIEFPFPSVFYPVKSEANTDYLPYDYPRLDFIGPDIDIGFRLGKYSWPGILVVSMDLAQLLSEYRGTDKLPITFVGWENLKGVWNNIHYPIFWATLNDKHLSTHDLPKYTPYKSSEIALSKNLELFVSGGSNKVLESISDIRIELPDYLGLIKPYLEEDKDDLPAEHKKILELIEKLKRSEDIEAMPKQGKMTEEERSKILDKKFKDSLGNKFIKPN</sequence>
<feature type="compositionally biased region" description="Basic and acidic residues" evidence="1">
    <location>
        <begin position="364"/>
        <end position="376"/>
    </location>
</feature>
<dbReference type="OrthoDB" id="326253at2"/>
<name>A0A4R9JBC6_9LEPT</name>
<dbReference type="RefSeq" id="WP_135581139.1">
    <property type="nucleotide sequence ID" value="NZ_RQGA01000018.1"/>
</dbReference>
<reference evidence="2" key="1">
    <citation type="journal article" date="2019" name="PLoS Negl. Trop. Dis.">
        <title>Revisiting the worldwide diversity of Leptospira species in the environment.</title>
        <authorList>
            <person name="Vincent A.T."/>
            <person name="Schiettekatte O."/>
            <person name="Bourhy P."/>
            <person name="Veyrier F.J."/>
            <person name="Picardeau M."/>
        </authorList>
    </citation>
    <scope>NUCLEOTIDE SEQUENCE [LARGE SCALE GENOMIC DNA]</scope>
    <source>
        <strain evidence="2">201702692</strain>
    </source>
</reference>
<organism evidence="2 3">
    <name type="scientific">Leptospira perdikensis</name>
    <dbReference type="NCBI Taxonomy" id="2484948"/>
    <lineage>
        <taxon>Bacteria</taxon>
        <taxon>Pseudomonadati</taxon>
        <taxon>Spirochaetota</taxon>
        <taxon>Spirochaetia</taxon>
        <taxon>Leptospirales</taxon>
        <taxon>Leptospiraceae</taxon>
        <taxon>Leptospira</taxon>
    </lineage>
</organism>